<dbReference type="WBParaSite" id="GPUH_0002695401-mRNA-1">
    <property type="protein sequence ID" value="GPUH_0002695401-mRNA-1"/>
    <property type="gene ID" value="GPUH_0002695401"/>
</dbReference>
<sequence>MEYLGTIREKEERFTEFERVCLSDPRCERLQLEDLLISPLQRITKLPIVLKEIHKYTQNTEDKASIEKVIENMSESLRSIDGSVQWLHNFERLQQFQTLVIWPSIMELEPRTYMPD</sequence>
<proteinExistence type="predicted"/>
<dbReference type="PROSITE" id="PS50010">
    <property type="entry name" value="DH_2"/>
    <property type="match status" value="1"/>
</dbReference>
<dbReference type="EMBL" id="UYRT01115699">
    <property type="protein sequence ID" value="VDN49680.1"/>
    <property type="molecule type" value="Genomic_DNA"/>
</dbReference>
<dbReference type="PANTHER" id="PTHR13217">
    <property type="entry name" value="PLECKSTRIN HOMOLOGY DOMAIN-CONTAINING FAMILY G MEMBER 7"/>
    <property type="match status" value="1"/>
</dbReference>
<protein>
    <submittedName>
        <fullName evidence="4">DH domain-containing protein</fullName>
    </submittedName>
</protein>
<keyword evidence="3" id="KW-1185">Reference proteome</keyword>
<reference evidence="2 3" key="2">
    <citation type="submission" date="2018-11" db="EMBL/GenBank/DDBJ databases">
        <authorList>
            <consortium name="Pathogen Informatics"/>
        </authorList>
    </citation>
    <scope>NUCLEOTIDE SEQUENCE [LARGE SCALE GENOMIC DNA]</scope>
</reference>
<accession>A0A183F133</accession>
<dbReference type="SUPFAM" id="SSF48065">
    <property type="entry name" value="DBL homology domain (DH-domain)"/>
    <property type="match status" value="1"/>
</dbReference>
<feature type="domain" description="DH" evidence="1">
    <location>
        <begin position="1"/>
        <end position="83"/>
    </location>
</feature>
<dbReference type="InterPro" id="IPR000219">
    <property type="entry name" value="DH_dom"/>
</dbReference>
<organism evidence="4">
    <name type="scientific">Gongylonema pulchrum</name>
    <dbReference type="NCBI Taxonomy" id="637853"/>
    <lineage>
        <taxon>Eukaryota</taxon>
        <taxon>Metazoa</taxon>
        <taxon>Ecdysozoa</taxon>
        <taxon>Nematoda</taxon>
        <taxon>Chromadorea</taxon>
        <taxon>Rhabditida</taxon>
        <taxon>Spirurina</taxon>
        <taxon>Spiruromorpha</taxon>
        <taxon>Spiruroidea</taxon>
        <taxon>Gongylonematidae</taxon>
        <taxon>Gongylonema</taxon>
    </lineage>
</organism>
<evidence type="ECO:0000313" key="3">
    <source>
        <dbReference type="Proteomes" id="UP000271098"/>
    </source>
</evidence>
<dbReference type="Gene3D" id="1.20.900.10">
    <property type="entry name" value="Dbl homology (DH) domain"/>
    <property type="match status" value="1"/>
</dbReference>
<dbReference type="InterPro" id="IPR035899">
    <property type="entry name" value="DBL_dom_sf"/>
</dbReference>
<reference evidence="4" key="1">
    <citation type="submission" date="2016-06" db="UniProtKB">
        <authorList>
            <consortium name="WormBaseParasite"/>
        </authorList>
    </citation>
    <scope>IDENTIFICATION</scope>
</reference>
<dbReference type="OrthoDB" id="5585231at2759"/>
<evidence type="ECO:0000259" key="1">
    <source>
        <dbReference type="PROSITE" id="PS50010"/>
    </source>
</evidence>
<dbReference type="GO" id="GO:0005085">
    <property type="term" value="F:guanyl-nucleotide exchange factor activity"/>
    <property type="evidence" value="ECO:0007669"/>
    <property type="project" value="InterPro"/>
</dbReference>
<name>A0A183F133_9BILA</name>
<dbReference type="InterPro" id="IPR040181">
    <property type="entry name" value="PKHG5/7"/>
</dbReference>
<evidence type="ECO:0000313" key="2">
    <source>
        <dbReference type="EMBL" id="VDN49680.1"/>
    </source>
</evidence>
<evidence type="ECO:0000313" key="4">
    <source>
        <dbReference type="WBParaSite" id="GPUH_0002695401-mRNA-1"/>
    </source>
</evidence>
<dbReference type="GO" id="GO:0007266">
    <property type="term" value="P:Rho protein signal transduction"/>
    <property type="evidence" value="ECO:0007669"/>
    <property type="project" value="TreeGrafter"/>
</dbReference>
<dbReference type="PANTHER" id="PTHR13217:SF6">
    <property type="entry name" value="PLECKSTRIN HOMOLOGY DOMAIN-CONTAINING FAMILY G MEMBER 7"/>
    <property type="match status" value="1"/>
</dbReference>
<dbReference type="AlphaFoldDB" id="A0A183F133"/>
<dbReference type="Proteomes" id="UP000271098">
    <property type="component" value="Unassembled WGS sequence"/>
</dbReference>
<gene>
    <name evidence="2" type="ORF">GPUH_LOCUS26923</name>
</gene>
<dbReference type="Pfam" id="PF00621">
    <property type="entry name" value="RhoGEF"/>
    <property type="match status" value="1"/>
</dbReference>